<dbReference type="Proteomes" id="UP000254571">
    <property type="component" value="Unassembled WGS sequence"/>
</dbReference>
<proteinExistence type="predicted"/>
<dbReference type="Gene3D" id="3.40.350.10">
    <property type="entry name" value="Creatinase/prolidase N-terminal domain"/>
    <property type="match status" value="1"/>
</dbReference>
<evidence type="ECO:0008006" key="3">
    <source>
        <dbReference type="Google" id="ProtNLM"/>
    </source>
</evidence>
<gene>
    <name evidence="1" type="ORF">NCTC9149_05436</name>
</gene>
<dbReference type="EMBL" id="UGMX01000002">
    <property type="protein sequence ID" value="STW08963.1"/>
    <property type="molecule type" value="Genomic_DNA"/>
</dbReference>
<sequence length="150" mass="16772">MAVVTLSTVPHPPLWRDVPSVTLDDETLRLRKAKVLANMLQRGLDTLIVYADKEHGGNFEYLTGFIPRFEEALLVLHRDGEAALVLGNENLKLAGYARLENRVIHAPWFSLPNQPMDTRKTLAQLLQEAGVAAEKKYRPGGLEALYRRGG</sequence>
<protein>
    <recommendedName>
        <fullName evidence="3">Creatinase N-terminal domain-containing protein</fullName>
    </recommendedName>
</protein>
<reference evidence="1 2" key="1">
    <citation type="submission" date="2018-06" db="EMBL/GenBank/DDBJ databases">
        <authorList>
            <consortium name="Pathogen Informatics"/>
            <person name="Doyle S."/>
        </authorList>
    </citation>
    <scope>NUCLEOTIDE SEQUENCE [LARGE SCALE GENOMIC DNA]</scope>
    <source>
        <strain evidence="1 2">NCTC9149</strain>
    </source>
</reference>
<dbReference type="AlphaFoldDB" id="A0A7H4P948"/>
<organism evidence="1 2">
    <name type="scientific">Klebsiella grimontii</name>
    <dbReference type="NCBI Taxonomy" id="2058152"/>
    <lineage>
        <taxon>Bacteria</taxon>
        <taxon>Pseudomonadati</taxon>
        <taxon>Pseudomonadota</taxon>
        <taxon>Gammaproteobacteria</taxon>
        <taxon>Enterobacterales</taxon>
        <taxon>Enterobacteriaceae</taxon>
        <taxon>Klebsiella/Raoultella group</taxon>
        <taxon>Klebsiella</taxon>
    </lineage>
</organism>
<dbReference type="SUPFAM" id="SSF53092">
    <property type="entry name" value="Creatinase/prolidase N-terminal domain"/>
    <property type="match status" value="1"/>
</dbReference>
<accession>A0A7H4P948</accession>
<name>A0A7H4P948_9ENTR</name>
<dbReference type="InterPro" id="IPR029149">
    <property type="entry name" value="Creatin/AminoP/Spt16_N"/>
</dbReference>
<comment type="caution">
    <text evidence="1">The sequence shown here is derived from an EMBL/GenBank/DDBJ whole genome shotgun (WGS) entry which is preliminary data.</text>
</comment>
<evidence type="ECO:0000313" key="2">
    <source>
        <dbReference type="Proteomes" id="UP000254571"/>
    </source>
</evidence>
<evidence type="ECO:0000313" key="1">
    <source>
        <dbReference type="EMBL" id="STW08963.1"/>
    </source>
</evidence>